<evidence type="ECO:0000313" key="1">
    <source>
        <dbReference type="EMBL" id="PBK61394.1"/>
    </source>
</evidence>
<accession>A0A2H3AXE9</accession>
<proteinExistence type="predicted"/>
<dbReference type="EMBL" id="KZ293476">
    <property type="protein sequence ID" value="PBK61394.1"/>
    <property type="molecule type" value="Genomic_DNA"/>
</dbReference>
<dbReference type="Proteomes" id="UP000218334">
    <property type="component" value="Unassembled WGS sequence"/>
</dbReference>
<keyword evidence="2" id="KW-1185">Reference proteome</keyword>
<sequence length="191" mass="21292">MHTGICLLDVAWKAAKVIDHLTLPRLETFGITASTVSKVAAFLRRSRCTLEALYIRDPVPLGGHLSRILNTVPHLKSLSLQWTPDVVQGADHVNNHVSILRKLSVVKDGRPVLLPSLQSLSIQIDESFKPRGLLRMLELRSRHSRCADNNCQLLKNVELEGKTEEVSLTAVKSYISAHEKELDSSIKISFL</sequence>
<protein>
    <recommendedName>
        <fullName evidence="3">F-box domain-containing protein</fullName>
    </recommendedName>
</protein>
<gene>
    <name evidence="1" type="ORF">ARMSODRAFT_981546</name>
</gene>
<dbReference type="AlphaFoldDB" id="A0A2H3AXE9"/>
<name>A0A2H3AXE9_9AGAR</name>
<evidence type="ECO:0008006" key="3">
    <source>
        <dbReference type="Google" id="ProtNLM"/>
    </source>
</evidence>
<evidence type="ECO:0000313" key="2">
    <source>
        <dbReference type="Proteomes" id="UP000218334"/>
    </source>
</evidence>
<reference evidence="2" key="1">
    <citation type="journal article" date="2017" name="Nat. Ecol. Evol.">
        <title>Genome expansion and lineage-specific genetic innovations in the forest pathogenic fungi Armillaria.</title>
        <authorList>
            <person name="Sipos G."/>
            <person name="Prasanna A.N."/>
            <person name="Walter M.C."/>
            <person name="O'Connor E."/>
            <person name="Balint B."/>
            <person name="Krizsan K."/>
            <person name="Kiss B."/>
            <person name="Hess J."/>
            <person name="Varga T."/>
            <person name="Slot J."/>
            <person name="Riley R."/>
            <person name="Boka B."/>
            <person name="Rigling D."/>
            <person name="Barry K."/>
            <person name="Lee J."/>
            <person name="Mihaltcheva S."/>
            <person name="LaButti K."/>
            <person name="Lipzen A."/>
            <person name="Waldron R."/>
            <person name="Moloney N.M."/>
            <person name="Sperisen C."/>
            <person name="Kredics L."/>
            <person name="Vagvoelgyi C."/>
            <person name="Patrignani A."/>
            <person name="Fitzpatrick D."/>
            <person name="Nagy I."/>
            <person name="Doyle S."/>
            <person name="Anderson J.B."/>
            <person name="Grigoriev I.V."/>
            <person name="Gueldener U."/>
            <person name="Muensterkoetter M."/>
            <person name="Nagy L.G."/>
        </authorList>
    </citation>
    <scope>NUCLEOTIDE SEQUENCE [LARGE SCALE GENOMIC DNA]</scope>
    <source>
        <strain evidence="2">28-4</strain>
    </source>
</reference>
<organism evidence="1 2">
    <name type="scientific">Armillaria solidipes</name>
    <dbReference type="NCBI Taxonomy" id="1076256"/>
    <lineage>
        <taxon>Eukaryota</taxon>
        <taxon>Fungi</taxon>
        <taxon>Dikarya</taxon>
        <taxon>Basidiomycota</taxon>
        <taxon>Agaricomycotina</taxon>
        <taxon>Agaricomycetes</taxon>
        <taxon>Agaricomycetidae</taxon>
        <taxon>Agaricales</taxon>
        <taxon>Marasmiineae</taxon>
        <taxon>Physalacriaceae</taxon>
        <taxon>Armillaria</taxon>
    </lineage>
</organism>
<dbReference type="STRING" id="1076256.A0A2H3AXE9"/>